<proteinExistence type="predicted"/>
<comment type="caution">
    <text evidence="3">The sequence shown here is derived from an EMBL/GenBank/DDBJ whole genome shotgun (WGS) entry which is preliminary data.</text>
</comment>
<evidence type="ECO:0000313" key="4">
    <source>
        <dbReference type="Proteomes" id="UP000373149"/>
    </source>
</evidence>
<feature type="compositionally biased region" description="Low complexity" evidence="1">
    <location>
        <begin position="145"/>
        <end position="155"/>
    </location>
</feature>
<feature type="region of interest" description="Disordered" evidence="1">
    <location>
        <begin position="96"/>
        <end position="164"/>
    </location>
</feature>
<dbReference type="EMBL" id="VMNX01000142">
    <property type="protein sequence ID" value="MPY52548.1"/>
    <property type="molecule type" value="Genomic_DNA"/>
</dbReference>
<feature type="compositionally biased region" description="Pro residues" evidence="1">
    <location>
        <begin position="134"/>
        <end position="144"/>
    </location>
</feature>
<sequence>MAARNENPHDDRHEARNPDWKQDRRDARYDARYDAPDPYDGMDALMAAIIDEPLPEGALDDAAFAAEHRSALADVALLREQLGLIGHALAGDGLTAPGTEAEAMDPAGRPMAARPAPGTQGTSRPAQETDPETGPAPAPTPPVRPHAASTPSARPARTRAPRRRRPSAVALAFGTLAAAVAVFAVVGLGWLISQGGAGVHTASSDSAGSSEEHAGKAQDTSGTPDSATSQDGPAYVACARLIVEGTVTGVEPASGTGLSRVALDVERYYKPDKGDEEVVFPVEEHEARRLREGEPVLIGIHRDEAKPDLLVTGEKRIAQERSWIERAVPGAESVRCE</sequence>
<feature type="transmembrane region" description="Helical" evidence="2">
    <location>
        <begin position="168"/>
        <end position="192"/>
    </location>
</feature>
<keyword evidence="2" id="KW-0472">Membrane</keyword>
<feature type="compositionally biased region" description="Polar residues" evidence="1">
    <location>
        <begin position="218"/>
        <end position="231"/>
    </location>
</feature>
<organism evidence="3 4">
    <name type="scientific">Streptomyces acidicola</name>
    <dbReference type="NCBI Taxonomy" id="2596892"/>
    <lineage>
        <taxon>Bacteria</taxon>
        <taxon>Bacillati</taxon>
        <taxon>Actinomycetota</taxon>
        <taxon>Actinomycetes</taxon>
        <taxon>Kitasatosporales</taxon>
        <taxon>Streptomycetaceae</taxon>
        <taxon>Streptomyces</taxon>
    </lineage>
</organism>
<evidence type="ECO:0000256" key="2">
    <source>
        <dbReference type="SAM" id="Phobius"/>
    </source>
</evidence>
<accession>A0A5N8X139</accession>
<reference evidence="3 4" key="1">
    <citation type="submission" date="2019-09" db="EMBL/GenBank/DDBJ databases">
        <authorList>
            <person name="Duangmal K."/>
            <person name="Teo W.F.A."/>
            <person name="Lipun K."/>
        </authorList>
    </citation>
    <scope>NUCLEOTIDE SEQUENCE [LARGE SCALE GENOMIC DNA]</scope>
    <source>
        <strain evidence="3 4">K1PN6</strain>
    </source>
</reference>
<evidence type="ECO:0000313" key="3">
    <source>
        <dbReference type="EMBL" id="MPY52548.1"/>
    </source>
</evidence>
<feature type="region of interest" description="Disordered" evidence="1">
    <location>
        <begin position="196"/>
        <end position="231"/>
    </location>
</feature>
<keyword evidence="4" id="KW-1185">Reference proteome</keyword>
<dbReference type="AlphaFoldDB" id="A0A5N8X139"/>
<feature type="compositionally biased region" description="Low complexity" evidence="1">
    <location>
        <begin position="104"/>
        <end position="118"/>
    </location>
</feature>
<name>A0A5N8X139_9ACTN</name>
<dbReference type="Proteomes" id="UP000373149">
    <property type="component" value="Unassembled WGS sequence"/>
</dbReference>
<evidence type="ECO:0000256" key="1">
    <source>
        <dbReference type="SAM" id="MobiDB-lite"/>
    </source>
</evidence>
<protein>
    <submittedName>
        <fullName evidence="3">Uncharacterized protein</fullName>
    </submittedName>
</protein>
<feature type="region of interest" description="Disordered" evidence="1">
    <location>
        <begin position="1"/>
        <end position="35"/>
    </location>
</feature>
<dbReference type="RefSeq" id="WP_152866757.1">
    <property type="nucleotide sequence ID" value="NZ_VMNX01000142.1"/>
</dbReference>
<gene>
    <name evidence="3" type="ORF">FPZ41_29855</name>
</gene>
<keyword evidence="2" id="KW-0812">Transmembrane</keyword>
<keyword evidence="2" id="KW-1133">Transmembrane helix</keyword>